<dbReference type="Proteomes" id="UP000606786">
    <property type="component" value="Unassembled WGS sequence"/>
</dbReference>
<comment type="caution">
    <text evidence="2">The sequence shown here is derived from an EMBL/GenBank/DDBJ whole genome shotgun (WGS) entry which is preliminary data.</text>
</comment>
<evidence type="ECO:0000256" key="1">
    <source>
        <dbReference type="SAM" id="MobiDB-lite"/>
    </source>
</evidence>
<feature type="region of interest" description="Disordered" evidence="1">
    <location>
        <begin position="40"/>
        <end position="81"/>
    </location>
</feature>
<evidence type="ECO:0000313" key="2">
    <source>
        <dbReference type="EMBL" id="CAD7003816.1"/>
    </source>
</evidence>
<protein>
    <submittedName>
        <fullName evidence="2">(Mediterranean fruit fly) hypothetical protein</fullName>
    </submittedName>
</protein>
<proteinExistence type="predicted"/>
<dbReference type="AlphaFoldDB" id="A0A811V1S8"/>
<organism evidence="2 3">
    <name type="scientific">Ceratitis capitata</name>
    <name type="common">Mediterranean fruit fly</name>
    <name type="synonym">Tephritis capitata</name>
    <dbReference type="NCBI Taxonomy" id="7213"/>
    <lineage>
        <taxon>Eukaryota</taxon>
        <taxon>Metazoa</taxon>
        <taxon>Ecdysozoa</taxon>
        <taxon>Arthropoda</taxon>
        <taxon>Hexapoda</taxon>
        <taxon>Insecta</taxon>
        <taxon>Pterygota</taxon>
        <taxon>Neoptera</taxon>
        <taxon>Endopterygota</taxon>
        <taxon>Diptera</taxon>
        <taxon>Brachycera</taxon>
        <taxon>Muscomorpha</taxon>
        <taxon>Tephritoidea</taxon>
        <taxon>Tephritidae</taxon>
        <taxon>Ceratitis</taxon>
        <taxon>Ceratitis</taxon>
    </lineage>
</organism>
<reference evidence="2" key="1">
    <citation type="submission" date="2020-11" db="EMBL/GenBank/DDBJ databases">
        <authorList>
            <person name="Whitehead M."/>
        </authorList>
    </citation>
    <scope>NUCLEOTIDE SEQUENCE</scope>
    <source>
        <strain evidence="2">EGII</strain>
    </source>
</reference>
<sequence length="100" mass="11227">MIARLEKEKQTLEIRLGRSGQCGALTMKCCRMPSCPNLQHRGNKYTTSESPETYTGASSECSSPAHSAIDHHKHLQQTSQLYTRDGRIGGFQRRINTIFS</sequence>
<name>A0A811V1S8_CERCA</name>
<dbReference type="OrthoDB" id="5919042at2759"/>
<evidence type="ECO:0000313" key="3">
    <source>
        <dbReference type="Proteomes" id="UP000606786"/>
    </source>
</evidence>
<dbReference type="EMBL" id="CAJHJT010000034">
    <property type="protein sequence ID" value="CAD7003816.1"/>
    <property type="molecule type" value="Genomic_DNA"/>
</dbReference>
<accession>A0A811V1S8</accession>
<gene>
    <name evidence="2" type="ORF">CCAP1982_LOCUS12249</name>
</gene>
<feature type="compositionally biased region" description="Polar residues" evidence="1">
    <location>
        <begin position="44"/>
        <end position="65"/>
    </location>
</feature>
<keyword evidence="3" id="KW-1185">Reference proteome</keyword>